<evidence type="ECO:0000256" key="1">
    <source>
        <dbReference type="ARBA" id="ARBA00006336"/>
    </source>
</evidence>
<gene>
    <name evidence="4" type="ORF">PBS001_LOCUS5410</name>
</gene>
<dbReference type="SUPFAM" id="SSF52499">
    <property type="entry name" value="Isochorismatase-like hydrolases"/>
    <property type="match status" value="1"/>
</dbReference>
<keyword evidence="5" id="KW-1185">Reference proteome</keyword>
<evidence type="ECO:0000256" key="2">
    <source>
        <dbReference type="ARBA" id="ARBA00022801"/>
    </source>
</evidence>
<dbReference type="PANTHER" id="PTHR11080:SF2">
    <property type="entry name" value="LD05707P"/>
    <property type="match status" value="1"/>
</dbReference>
<dbReference type="EMBL" id="CAKLCB010000270">
    <property type="protein sequence ID" value="CAH0518858.1"/>
    <property type="molecule type" value="Genomic_DNA"/>
</dbReference>
<dbReference type="SUPFAM" id="SSF54001">
    <property type="entry name" value="Cysteine proteinases"/>
    <property type="match status" value="1"/>
</dbReference>
<dbReference type="Gene3D" id="3.40.50.850">
    <property type="entry name" value="Isochorismatase-like"/>
    <property type="match status" value="1"/>
</dbReference>
<comment type="caution">
    <text evidence="4">The sequence shown here is derived from an EMBL/GenBank/DDBJ whole genome shotgun (WGS) entry which is preliminary data.</text>
</comment>
<dbReference type="InterPro" id="IPR052347">
    <property type="entry name" value="Isochorismatase_Nicotinamidase"/>
</dbReference>
<keyword evidence="3" id="KW-0732">Signal</keyword>
<comment type="similarity">
    <text evidence="1">Belongs to the isochorismatase family.</text>
</comment>
<organism evidence="4 5">
    <name type="scientific">Peronospora belbahrii</name>
    <dbReference type="NCBI Taxonomy" id="622444"/>
    <lineage>
        <taxon>Eukaryota</taxon>
        <taxon>Sar</taxon>
        <taxon>Stramenopiles</taxon>
        <taxon>Oomycota</taxon>
        <taxon>Peronosporomycetes</taxon>
        <taxon>Peronosporales</taxon>
        <taxon>Peronosporaceae</taxon>
        <taxon>Peronospora</taxon>
    </lineage>
</organism>
<dbReference type="PANTHER" id="PTHR11080">
    <property type="entry name" value="PYRAZINAMIDASE/NICOTINAMIDASE"/>
    <property type="match status" value="1"/>
</dbReference>
<reference evidence="4 5" key="1">
    <citation type="submission" date="2021-11" db="EMBL/GenBank/DDBJ databases">
        <authorList>
            <person name="Islam A."/>
            <person name="Islam S."/>
            <person name="Flora M.S."/>
            <person name="Rahman M."/>
            <person name="Ziaur R.M."/>
            <person name="Epstein J.H."/>
            <person name="Hassan M."/>
            <person name="Klassen M."/>
            <person name="Woodard K."/>
            <person name="Webb A."/>
            <person name="Webby R.J."/>
            <person name="El Zowalaty M.E."/>
        </authorList>
    </citation>
    <scope>NUCLEOTIDE SEQUENCE [LARGE SCALE GENOMIC DNA]</scope>
    <source>
        <strain evidence="4">Pbs1</strain>
    </source>
</reference>
<sequence>MVQKQHTAACFSLGALALSVAQVLAPNSLQFNEHEFQRSPKEAQDAAHEAAKLVKPGDLIFITTSGLVYSVGRYLTGNAYDHVVVVLDEHMVLHVGTPSVRLMPLERLLLPQRQPVVLRVLMSETELQLFLRCARQLIGCKYDVARAYQLMLRLTLKRLAGSSPLPRLPLDVKSNAWICSDSIVVLLTGCCTAFQKALIKARQETELDIFTVGSASMTDFQRIRRIQPDIISRVPLPVVNYTLAPHKRSWRTYVSEVVQFTQSVQNGTIKWPLLPSEIFPKVRQLATSIPPISWPTKRKIQALSYTIALLLILRRGFTKDLLPFKNFELQNCFFKMTTFVSSHKLSMAGKAQAAEAAGAIPTGGLCLLVIDQQVDFHPGGSLAIPTASEDAARIAAFIQKHSRKLKQLVLTLDSHQRYHIAHGIFWENSKGDSPEPFTCITTKDVATGVWRPRDPSLKDYVLAYTSALEASGKFTLCIWPEHCLIGSPGHNIVPIVHAAVAEWTKISLKPVQYVMKGHNSFTEHYSALRAEFELPYDSTTRLNQSLVESLKLADKVVVCGEAISHCVNYTLRDLVAAWPKDRRQDLVILTDCASPVPGFKKAGEEFLRDMAEAGLTLTTSLQFSA</sequence>
<evidence type="ECO:0000313" key="4">
    <source>
        <dbReference type="EMBL" id="CAH0518858.1"/>
    </source>
</evidence>
<dbReference type="InterPro" id="IPR038765">
    <property type="entry name" value="Papain-like_cys_pep_sf"/>
</dbReference>
<dbReference type="Gene3D" id="3.90.1720.10">
    <property type="entry name" value="endopeptidase domain like (from Nostoc punctiforme)"/>
    <property type="match status" value="1"/>
</dbReference>
<protein>
    <recommendedName>
        <fullName evidence="6">Isochorismatase-like domain-containing protein</fullName>
    </recommendedName>
</protein>
<evidence type="ECO:0000313" key="5">
    <source>
        <dbReference type="Proteomes" id="UP001158986"/>
    </source>
</evidence>
<evidence type="ECO:0000256" key="3">
    <source>
        <dbReference type="SAM" id="SignalP"/>
    </source>
</evidence>
<accession>A0ABN8D6A2</accession>
<name>A0ABN8D6A2_9STRA</name>
<feature type="chain" id="PRO_5047401000" description="Isochorismatase-like domain-containing protein" evidence="3">
    <location>
        <begin position="26"/>
        <end position="625"/>
    </location>
</feature>
<evidence type="ECO:0008006" key="6">
    <source>
        <dbReference type="Google" id="ProtNLM"/>
    </source>
</evidence>
<dbReference type="Proteomes" id="UP001158986">
    <property type="component" value="Unassembled WGS sequence"/>
</dbReference>
<proteinExistence type="inferred from homology"/>
<keyword evidence="2" id="KW-0378">Hydrolase</keyword>
<dbReference type="InterPro" id="IPR036380">
    <property type="entry name" value="Isochorismatase-like_sf"/>
</dbReference>
<feature type="signal peptide" evidence="3">
    <location>
        <begin position="1"/>
        <end position="25"/>
    </location>
</feature>